<dbReference type="InterPro" id="IPR027417">
    <property type="entry name" value="P-loop_NTPase"/>
</dbReference>
<dbReference type="Proteomes" id="UP000559256">
    <property type="component" value="Unassembled WGS sequence"/>
</dbReference>
<evidence type="ECO:0000256" key="1">
    <source>
        <dbReference type="ARBA" id="ARBA00022741"/>
    </source>
</evidence>
<accession>A0A8H5FPM5</accession>
<dbReference type="GO" id="GO:0032543">
    <property type="term" value="P:mitochondrial translation"/>
    <property type="evidence" value="ECO:0007669"/>
    <property type="project" value="TreeGrafter"/>
</dbReference>
<dbReference type="GO" id="GO:0005739">
    <property type="term" value="C:mitochondrion"/>
    <property type="evidence" value="ECO:0007669"/>
    <property type="project" value="TreeGrafter"/>
</dbReference>
<dbReference type="OrthoDB" id="198619at2759"/>
<reference evidence="5 6" key="1">
    <citation type="journal article" date="2020" name="ISME J.">
        <title>Uncovering the hidden diversity of litter-decomposition mechanisms in mushroom-forming fungi.</title>
        <authorList>
            <person name="Floudas D."/>
            <person name="Bentzer J."/>
            <person name="Ahren D."/>
            <person name="Johansson T."/>
            <person name="Persson P."/>
            <person name="Tunlid A."/>
        </authorList>
    </citation>
    <scope>NUCLEOTIDE SEQUENCE [LARGE SCALE GENOMIC DNA]</scope>
    <source>
        <strain evidence="5 6">CBS 291.85</strain>
    </source>
</reference>
<evidence type="ECO:0000259" key="4">
    <source>
        <dbReference type="PROSITE" id="PS51722"/>
    </source>
</evidence>
<feature type="domain" description="Tr-type G" evidence="4">
    <location>
        <begin position="24"/>
        <end position="242"/>
    </location>
</feature>
<dbReference type="Gene3D" id="3.40.50.300">
    <property type="entry name" value="P-loop containing nucleotide triphosphate hydrolases"/>
    <property type="match status" value="1"/>
</dbReference>
<dbReference type="PANTHER" id="PTHR43261">
    <property type="entry name" value="TRANSLATION ELONGATION FACTOR G-RELATED"/>
    <property type="match status" value="1"/>
</dbReference>
<dbReference type="GO" id="GO:0003924">
    <property type="term" value="F:GTPase activity"/>
    <property type="evidence" value="ECO:0007669"/>
    <property type="project" value="InterPro"/>
</dbReference>
<comment type="caution">
    <text evidence="5">The sequence shown here is derived from an EMBL/GenBank/DDBJ whole genome shotgun (WGS) entry which is preliminary data.</text>
</comment>
<dbReference type="GO" id="GO:0005525">
    <property type="term" value="F:GTP binding"/>
    <property type="evidence" value="ECO:0007669"/>
    <property type="project" value="UniProtKB-KW"/>
</dbReference>
<name>A0A8H5FPM5_9AGAR</name>
<keyword evidence="6" id="KW-1185">Reference proteome</keyword>
<dbReference type="PROSITE" id="PS00301">
    <property type="entry name" value="G_TR_1"/>
    <property type="match status" value="1"/>
</dbReference>
<keyword evidence="3" id="KW-0342">GTP-binding</keyword>
<dbReference type="InterPro" id="IPR031157">
    <property type="entry name" value="G_TR_CS"/>
</dbReference>
<proteinExistence type="predicted"/>
<protein>
    <recommendedName>
        <fullName evidence="4">Tr-type G domain-containing protein</fullName>
    </recommendedName>
</protein>
<organism evidence="5 6">
    <name type="scientific">Tetrapyrgos nigripes</name>
    <dbReference type="NCBI Taxonomy" id="182062"/>
    <lineage>
        <taxon>Eukaryota</taxon>
        <taxon>Fungi</taxon>
        <taxon>Dikarya</taxon>
        <taxon>Basidiomycota</taxon>
        <taxon>Agaricomycotina</taxon>
        <taxon>Agaricomycetes</taxon>
        <taxon>Agaricomycetidae</taxon>
        <taxon>Agaricales</taxon>
        <taxon>Marasmiineae</taxon>
        <taxon>Marasmiaceae</taxon>
        <taxon>Tetrapyrgos</taxon>
    </lineage>
</organism>
<dbReference type="NCBIfam" id="TIGR00231">
    <property type="entry name" value="small_GTP"/>
    <property type="match status" value="1"/>
</dbReference>
<dbReference type="PROSITE" id="PS51722">
    <property type="entry name" value="G_TR_2"/>
    <property type="match status" value="1"/>
</dbReference>
<dbReference type="SUPFAM" id="SSF52540">
    <property type="entry name" value="P-loop containing nucleoside triphosphate hydrolases"/>
    <property type="match status" value="1"/>
</dbReference>
<dbReference type="InterPro" id="IPR000795">
    <property type="entry name" value="T_Tr_GTP-bd_dom"/>
</dbReference>
<dbReference type="PRINTS" id="PR00315">
    <property type="entry name" value="ELONGATNFCT"/>
</dbReference>
<dbReference type="EMBL" id="JAACJM010000129">
    <property type="protein sequence ID" value="KAF5344068.1"/>
    <property type="molecule type" value="Genomic_DNA"/>
</dbReference>
<dbReference type="InterPro" id="IPR005225">
    <property type="entry name" value="Small_GTP-bd"/>
</dbReference>
<dbReference type="AlphaFoldDB" id="A0A8H5FPM5"/>
<evidence type="ECO:0000256" key="2">
    <source>
        <dbReference type="ARBA" id="ARBA00022917"/>
    </source>
</evidence>
<dbReference type="PANTHER" id="PTHR43261:SF1">
    <property type="entry name" value="RIBOSOME-RELEASING FACTOR 2, MITOCHONDRIAL"/>
    <property type="match status" value="1"/>
</dbReference>
<dbReference type="Pfam" id="PF00009">
    <property type="entry name" value="GTP_EFTU"/>
    <property type="match status" value="1"/>
</dbReference>
<keyword evidence="2" id="KW-0648">Protein biosynthesis</keyword>
<dbReference type="GO" id="GO:0032790">
    <property type="term" value="P:ribosome disassembly"/>
    <property type="evidence" value="ECO:0007669"/>
    <property type="project" value="TreeGrafter"/>
</dbReference>
<evidence type="ECO:0000313" key="6">
    <source>
        <dbReference type="Proteomes" id="UP000559256"/>
    </source>
</evidence>
<evidence type="ECO:0000256" key="3">
    <source>
        <dbReference type="ARBA" id="ARBA00023134"/>
    </source>
</evidence>
<evidence type="ECO:0000313" key="5">
    <source>
        <dbReference type="EMBL" id="KAF5344068.1"/>
    </source>
</evidence>
<gene>
    <name evidence="5" type="ORF">D9758_008858</name>
</gene>
<sequence length="242" mass="26834">MLRCRLSPSPFLRRAYATAANDASNIRNMALVAHIDSGKTTLTESILLRSSYLSASGSVDTGSTTTDFLPAERERGITIQSASIPVKWNKWTFNLIDTPGHADFGMEVESASRVVDGAVVLMDSVEGVEAQTKGVWRQLDRYGVATRLVFLNKLDRPGASFGSSLRSLLTHRLHQHPLALTLPIASFDPKDYQHAEPGIQGIVDLVKWEVWRWDENGEAKRYPLPTDVQELEKLSFLPSDTP</sequence>
<keyword evidence="1" id="KW-0547">Nucleotide-binding</keyword>